<sequence length="45" mass="4942">MIGYGDGKTSALINLRDPLHATIVMLTPPDAASRQAHPQTFSWDF</sequence>
<gene>
    <name evidence="1" type="ORF">BamIOP4010DRAFT_0022</name>
</gene>
<accession>B1F7L3</accession>
<evidence type="ECO:0000313" key="2">
    <source>
        <dbReference type="Proteomes" id="UP000005463"/>
    </source>
</evidence>
<comment type="caution">
    <text evidence="1">The sequence shown here is derived from an EMBL/GenBank/DDBJ whole genome shotgun (WGS) entry which is preliminary data.</text>
</comment>
<reference evidence="1 2" key="1">
    <citation type="submission" date="2008-03" db="EMBL/GenBank/DDBJ databases">
        <title>Sequencing of the draft genome and assembly of Burkholderia ambifaria IOP40-10.</title>
        <authorList>
            <consortium name="US DOE Joint Genome Institute (JGI-PGF)"/>
            <person name="Copeland A."/>
            <person name="Lucas S."/>
            <person name="Lapidus A."/>
            <person name="Glavina del Rio T."/>
            <person name="Dalin E."/>
            <person name="Tice H."/>
            <person name="Bruce D."/>
            <person name="Goodwin L."/>
            <person name="Pitluck S."/>
            <person name="Larimer F."/>
            <person name="Land M.L."/>
            <person name="Hauser L."/>
            <person name="Tiedje J."/>
            <person name="Richardson P."/>
        </authorList>
    </citation>
    <scope>NUCLEOTIDE SEQUENCE [LARGE SCALE GENOMIC DNA]</scope>
    <source>
        <strain evidence="1 2">IOP40-10</strain>
    </source>
</reference>
<dbReference type="EMBL" id="ABLC01000001">
    <property type="protein sequence ID" value="EDT06270.1"/>
    <property type="molecule type" value="Genomic_DNA"/>
</dbReference>
<organism evidence="1 2">
    <name type="scientific">Burkholderia ambifaria IOP40-10</name>
    <dbReference type="NCBI Taxonomy" id="396596"/>
    <lineage>
        <taxon>Bacteria</taxon>
        <taxon>Pseudomonadati</taxon>
        <taxon>Pseudomonadota</taxon>
        <taxon>Betaproteobacteria</taxon>
        <taxon>Burkholderiales</taxon>
        <taxon>Burkholderiaceae</taxon>
        <taxon>Burkholderia</taxon>
        <taxon>Burkholderia cepacia complex</taxon>
    </lineage>
</organism>
<dbReference type="AlphaFoldDB" id="B1F7L3"/>
<dbReference type="Proteomes" id="UP000005463">
    <property type="component" value="Unassembled WGS sequence"/>
</dbReference>
<dbReference type="PATRIC" id="fig|396596.7.peg.7839"/>
<proteinExistence type="predicted"/>
<evidence type="ECO:0000313" key="1">
    <source>
        <dbReference type="EMBL" id="EDT06270.1"/>
    </source>
</evidence>
<protein>
    <submittedName>
        <fullName evidence="1">Uncharacterized protein</fullName>
    </submittedName>
</protein>
<name>B1F7L3_9BURK</name>